<dbReference type="AlphaFoldDB" id="A0A5P8E6C4"/>
<proteinExistence type="predicted"/>
<accession>A0A5P8E6C4</accession>
<dbReference type="EMBL" id="CP033459">
    <property type="protein sequence ID" value="QFQ12478.1"/>
    <property type="molecule type" value="Genomic_DNA"/>
</dbReference>
<protein>
    <recommendedName>
        <fullName evidence="3">Lipoprotein</fullName>
    </recommendedName>
</protein>
<gene>
    <name evidence="1" type="ORF">C7Y71_005325</name>
</gene>
<evidence type="ECO:0008006" key="3">
    <source>
        <dbReference type="Google" id="ProtNLM"/>
    </source>
</evidence>
<dbReference type="PROSITE" id="PS51257">
    <property type="entry name" value="PROKAR_LIPOPROTEIN"/>
    <property type="match status" value="1"/>
</dbReference>
<evidence type="ECO:0000313" key="2">
    <source>
        <dbReference type="Proteomes" id="UP000249375"/>
    </source>
</evidence>
<dbReference type="KEGG" id="alq:C7Y71_005325"/>
<organism evidence="1 2">
    <name type="scientific">Pseudoprevotella muciniphila</name>
    <dbReference type="NCBI Taxonomy" id="2133944"/>
    <lineage>
        <taxon>Bacteria</taxon>
        <taxon>Pseudomonadati</taxon>
        <taxon>Bacteroidota</taxon>
        <taxon>Bacteroidia</taxon>
        <taxon>Bacteroidales</taxon>
        <taxon>Prevotellaceae</taxon>
        <taxon>Pseudoprevotella</taxon>
    </lineage>
</organism>
<evidence type="ECO:0000313" key="1">
    <source>
        <dbReference type="EMBL" id="QFQ12478.1"/>
    </source>
</evidence>
<dbReference type="Proteomes" id="UP000249375">
    <property type="component" value="Chromosome"/>
</dbReference>
<reference evidence="1 2" key="1">
    <citation type="submission" date="2018-11" db="EMBL/GenBank/DDBJ databases">
        <authorList>
            <person name="Na S.W."/>
            <person name="Baik M."/>
        </authorList>
    </citation>
    <scope>NUCLEOTIDE SEQUENCE [LARGE SCALE GENOMIC DNA]</scope>
    <source>
        <strain evidence="1 2">E39</strain>
    </source>
</reference>
<sequence length="337" mass="39828">MTIEKYKNRDYMKKTMKQAMTGFLSLCLLSLIGCKRMPSSETPFVFKHEQANAVYHWKTTFNPNAYEMEFMKNHKVKRVYVKFFDVSTDNLYDGKGEQPVPIATTIFKNSPEVFAQNGIEIVPVVFVTVEALRLRKPLGERILKRVDDMCRANKIEYKEIQLDCDWTKETKDLFYRLCQEERRLLHKKGKGLSATIRLHQLRDTLPDIDYGVLMLYNTESLQNPKVKNSILSSEAVKEYMRKATSDKHLDFAYPTYEWTLWFRDNKFMGIISPDENKKVEGDLRHEQSDYNEIIATKRILRNELKDINYPSSNIIYHLDSVNLSKYSYDEIENIYRR</sequence>
<keyword evidence="2" id="KW-1185">Reference proteome</keyword>
<name>A0A5P8E6C4_9BACT</name>